<proteinExistence type="predicted"/>
<dbReference type="Gene3D" id="3.40.830.10">
    <property type="entry name" value="LigB-like"/>
    <property type="match status" value="1"/>
</dbReference>
<dbReference type="GO" id="GO:0008198">
    <property type="term" value="F:ferrous iron binding"/>
    <property type="evidence" value="ECO:0007669"/>
    <property type="project" value="InterPro"/>
</dbReference>
<keyword evidence="3 6" id="KW-0812">Transmembrane</keyword>
<evidence type="ECO:0000256" key="6">
    <source>
        <dbReference type="SAM" id="Phobius"/>
    </source>
</evidence>
<evidence type="ECO:0000256" key="2">
    <source>
        <dbReference type="ARBA" id="ARBA00022475"/>
    </source>
</evidence>
<comment type="subcellular location">
    <subcellularLocation>
        <location evidence="1">Cell membrane</location>
        <topology evidence="1">Multi-pass membrane protein</topology>
    </subcellularLocation>
</comment>
<feature type="transmembrane region" description="Helical" evidence="6">
    <location>
        <begin position="74"/>
        <end position="90"/>
    </location>
</feature>
<evidence type="ECO:0000256" key="5">
    <source>
        <dbReference type="ARBA" id="ARBA00023136"/>
    </source>
</evidence>
<dbReference type="GO" id="GO:0016702">
    <property type="term" value="F:oxidoreductase activity, acting on single donors with incorporation of molecular oxygen, incorporation of two atoms of oxygen"/>
    <property type="evidence" value="ECO:0007669"/>
    <property type="project" value="UniProtKB-ARBA"/>
</dbReference>
<dbReference type="Pfam" id="PF02653">
    <property type="entry name" value="BPD_transp_2"/>
    <property type="match status" value="1"/>
</dbReference>
<dbReference type="PANTHER" id="PTHR30482">
    <property type="entry name" value="HIGH-AFFINITY BRANCHED-CHAIN AMINO ACID TRANSPORT SYSTEM PERMEASE"/>
    <property type="match status" value="1"/>
</dbReference>
<protein>
    <recommendedName>
        <fullName evidence="7">Extradiol ring-cleavage dioxygenase class III enzyme subunit B domain-containing protein</fullName>
    </recommendedName>
</protein>
<evidence type="ECO:0000259" key="7">
    <source>
        <dbReference type="Pfam" id="PF02900"/>
    </source>
</evidence>
<keyword evidence="8" id="KW-0614">Plasmid</keyword>
<accession>A0A9Q8YGJ2</accession>
<dbReference type="AlphaFoldDB" id="A0A9Q8YGJ2"/>
<keyword evidence="2" id="KW-1003">Cell membrane</keyword>
<feature type="transmembrane region" description="Helical" evidence="6">
    <location>
        <begin position="44"/>
        <end position="67"/>
    </location>
</feature>
<organism evidence="8 9">
    <name type="scientific">Ensifer adhaerens</name>
    <name type="common">Sinorhizobium morelense</name>
    <dbReference type="NCBI Taxonomy" id="106592"/>
    <lineage>
        <taxon>Bacteria</taxon>
        <taxon>Pseudomonadati</taxon>
        <taxon>Pseudomonadota</taxon>
        <taxon>Alphaproteobacteria</taxon>
        <taxon>Hyphomicrobiales</taxon>
        <taxon>Rhizobiaceae</taxon>
        <taxon>Sinorhizobium/Ensifer group</taxon>
        <taxon>Ensifer</taxon>
    </lineage>
</organism>
<feature type="transmembrane region" description="Helical" evidence="6">
    <location>
        <begin position="302"/>
        <end position="329"/>
    </location>
</feature>
<sequence>MSDTVMIKPVSRVPLKPICIAIALLVLLLFPVFAGERGQYYTVLLMTVFIFATLGHAWNLLAGFCGLLSFGTQAYVGLSGFTVAILSYYFGVPVFWSLPIAALVAAAFSFLLAAPLSELNATRNTWIGVAVAVVLWAVYEIVIAYNPQADVFGGAYIRRVIILLMIFLGALPLLKLKGAYFAIATWIIASALASVFNEWRVVGAGGGMNIASDSSISARYFAAFVILVLSSATVWWLLNSRYGKALTAVRDDEEAATAVGIDIRRVKTLVFLISAPMSALAAGVYYIDAVTITPPDAFHIRWSAYVVFIVVAGGMGTLWGPIIGALLFVFVQRFLVGIWGGGDLTLGIAAVLLILFLPRGVMGLVDDLRRNGRLPIPKAADFTTVRTFLEAPALGKSAEATPSYPSRPGVVSAFLVPSSPLPYLMPANPAWQALIRGFADARVALEASRPDTILMYSSSWMAVLDQPFQMRERLVGVHIDENWHEYGELSYDLRIDREATRAIIQSSRDIGLNSKPVDFERFPIDSGTISANGFLNPQGTTPLILAGANIYHDYETTERLARKAIEVATRLGRRVAVLGVGGLSGSLFRDEIVMQHDRLKSTADDEWNRSILDLMVRGDASALRNTIPKFSDAARVENRFKHFAWVSGAIGDRWAGARVLGYGPIYGTGAAVIEFHVRD</sequence>
<feature type="transmembrane region" description="Helical" evidence="6">
    <location>
        <begin position="269"/>
        <end position="287"/>
    </location>
</feature>
<dbReference type="GO" id="GO:0005886">
    <property type="term" value="C:plasma membrane"/>
    <property type="evidence" value="ECO:0007669"/>
    <property type="project" value="UniProtKB-SubCell"/>
</dbReference>
<dbReference type="SUPFAM" id="SSF53213">
    <property type="entry name" value="LigB-like"/>
    <property type="match status" value="1"/>
</dbReference>
<feature type="transmembrane region" description="Helical" evidence="6">
    <location>
        <begin position="336"/>
        <end position="357"/>
    </location>
</feature>
<dbReference type="PANTHER" id="PTHR30482:SF17">
    <property type="entry name" value="ABC TRANSPORTER ATP-BINDING PROTEIN"/>
    <property type="match status" value="1"/>
</dbReference>
<dbReference type="RefSeq" id="WP_252161566.1">
    <property type="nucleotide sequence ID" value="NZ_CP098810.1"/>
</dbReference>
<dbReference type="InterPro" id="IPR004183">
    <property type="entry name" value="Xdiol_dOase_suB"/>
</dbReference>
<dbReference type="Proteomes" id="UP001055460">
    <property type="component" value="Plasmid pC"/>
</dbReference>
<evidence type="ECO:0000256" key="3">
    <source>
        <dbReference type="ARBA" id="ARBA00022692"/>
    </source>
</evidence>
<feature type="transmembrane region" description="Helical" evidence="6">
    <location>
        <begin position="151"/>
        <end position="171"/>
    </location>
</feature>
<feature type="domain" description="Extradiol ring-cleavage dioxygenase class III enzyme subunit B" evidence="7">
    <location>
        <begin position="428"/>
        <end position="652"/>
    </location>
</feature>
<evidence type="ECO:0000313" key="8">
    <source>
        <dbReference type="EMBL" id="USJ28498.1"/>
    </source>
</evidence>
<dbReference type="CDD" id="cd06581">
    <property type="entry name" value="TM_PBP1_LivM_like"/>
    <property type="match status" value="1"/>
</dbReference>
<feature type="transmembrane region" description="Helical" evidence="6">
    <location>
        <begin position="96"/>
        <end position="114"/>
    </location>
</feature>
<geneLocation type="plasmid" evidence="8 9">
    <name>pC</name>
</geneLocation>
<gene>
    <name evidence="8" type="ORF">NE863_35115</name>
</gene>
<feature type="transmembrane region" description="Helical" evidence="6">
    <location>
        <begin position="126"/>
        <end position="145"/>
    </location>
</feature>
<keyword evidence="4 6" id="KW-1133">Transmembrane helix</keyword>
<feature type="transmembrane region" description="Helical" evidence="6">
    <location>
        <begin position="216"/>
        <end position="238"/>
    </location>
</feature>
<evidence type="ECO:0000256" key="4">
    <source>
        <dbReference type="ARBA" id="ARBA00022989"/>
    </source>
</evidence>
<dbReference type="Pfam" id="PF02900">
    <property type="entry name" value="LigB"/>
    <property type="match status" value="1"/>
</dbReference>
<dbReference type="EMBL" id="CP098810">
    <property type="protein sequence ID" value="USJ28498.1"/>
    <property type="molecule type" value="Genomic_DNA"/>
</dbReference>
<keyword evidence="5 6" id="KW-0472">Membrane</keyword>
<dbReference type="InterPro" id="IPR001851">
    <property type="entry name" value="ABC_transp_permease"/>
</dbReference>
<dbReference type="GO" id="GO:0015658">
    <property type="term" value="F:branched-chain amino acid transmembrane transporter activity"/>
    <property type="evidence" value="ECO:0007669"/>
    <property type="project" value="InterPro"/>
</dbReference>
<dbReference type="InterPro" id="IPR043428">
    <property type="entry name" value="LivM-like"/>
</dbReference>
<name>A0A9Q8YGJ2_ENSAD</name>
<evidence type="ECO:0000256" key="1">
    <source>
        <dbReference type="ARBA" id="ARBA00004651"/>
    </source>
</evidence>
<evidence type="ECO:0000313" key="9">
    <source>
        <dbReference type="Proteomes" id="UP001055460"/>
    </source>
</evidence>
<reference evidence="8" key="1">
    <citation type="submission" date="2022-06" db="EMBL/GenBank/DDBJ databases">
        <title>Physiological and biochemical characterization and genomic elucidation of a strain of the genus Ensifer adhaerens M8 that combines arsenic oxidation and chromium reduction.</title>
        <authorList>
            <person name="Li X."/>
            <person name="Yu c."/>
        </authorList>
    </citation>
    <scope>NUCLEOTIDE SEQUENCE</scope>
    <source>
        <strain evidence="8">M8</strain>
        <plasmid evidence="8">pC</plasmid>
    </source>
</reference>
<feature type="transmembrane region" description="Helical" evidence="6">
    <location>
        <begin position="178"/>
        <end position="196"/>
    </location>
</feature>